<evidence type="ECO:0000313" key="2">
    <source>
        <dbReference type="EMBL" id="GIL59434.1"/>
    </source>
</evidence>
<sequence length="569" mass="58955">MVVARLLSRNAAKQNKRSFHITNMCLNFCQSADTRGMPSDSKPQVAVIGAGIAGAICSQLLARRGAEVVVFDMGRLLPGGRASSRIPSSGATTGGPAAGSGTEFQFDYGCQFFTASSPAIKGLLDEWLAAGVAAEWQPRIGVYDVARGAVRARDELTATEALEVGSGGLPPLPLPGAPLYVGMPSMAALVAHVLGRGLTCDAAASGWERGGSISLRLNTRVQLARWSREGWHLAGNQWTRTGAKRASSDMKGYVAGPPRPAETPSSTATGREESWEAGPFKALVLADSQFARPGAPGYVELHGGAPALDELTARMKDVIRVPQFALMLGWMPGSTDPRSLSSLGSAPQSLGSETAAATGLALSQRLPFDALHLLSGTAIQWIARDSSKPGRARSDGGEAWVAITRPEFSARILRPAETADGAPLTGSCSARDSPPQAAVPLPAASQEYQAAKAAEIWAALRQDLRGVLGSDALAPPAFICAHRWASCFTSSPLGIPAVWSKEGRWAACGDFCLGPGLEGAAESGAAAAEAVVNMCGLTPLPDIGASSSRLNVVAVGDVALKDQQDRAAG</sequence>
<dbReference type="Gene3D" id="3.90.660.10">
    <property type="match status" value="2"/>
</dbReference>
<dbReference type="InterPro" id="IPR036188">
    <property type="entry name" value="FAD/NAD-bd_sf"/>
</dbReference>
<proteinExistence type="predicted"/>
<name>A0A8J4F6I5_9CHLO</name>
<keyword evidence="3" id="KW-1185">Reference proteome</keyword>
<reference evidence="2" key="1">
    <citation type="journal article" date="2021" name="Proc. Natl. Acad. Sci. U.S.A.">
        <title>Three genomes in the algal genus Volvox reveal the fate of a haploid sex-determining region after a transition to homothallism.</title>
        <authorList>
            <person name="Yamamoto K."/>
            <person name="Hamaji T."/>
            <person name="Kawai-Toyooka H."/>
            <person name="Matsuzaki R."/>
            <person name="Takahashi F."/>
            <person name="Nishimura Y."/>
            <person name="Kawachi M."/>
            <person name="Noguchi H."/>
            <person name="Minakuchi Y."/>
            <person name="Umen J.G."/>
            <person name="Toyoda A."/>
            <person name="Nozaki H."/>
        </authorList>
    </citation>
    <scope>NUCLEOTIDE SEQUENCE</scope>
    <source>
        <strain evidence="2">NIES-3780</strain>
    </source>
</reference>
<dbReference type="Pfam" id="PF13450">
    <property type="entry name" value="NAD_binding_8"/>
    <property type="match status" value="1"/>
</dbReference>
<evidence type="ECO:0008006" key="4">
    <source>
        <dbReference type="Google" id="ProtNLM"/>
    </source>
</evidence>
<dbReference type="PANTHER" id="PTHR16128:SF5">
    <property type="entry name" value="FAD_NAD(P)-BINDING OXIDOREDUCTASE FAMILY PROTEIN"/>
    <property type="match status" value="1"/>
</dbReference>
<dbReference type="PANTHER" id="PTHR16128">
    <property type="entry name" value="FAD/NAD(P)-BINDING OXIDOREDUCTASE FAMILY PROTEIN"/>
    <property type="match status" value="1"/>
</dbReference>
<dbReference type="Proteomes" id="UP000747399">
    <property type="component" value="Unassembled WGS sequence"/>
</dbReference>
<dbReference type="AlphaFoldDB" id="A0A8J4F6I5"/>
<gene>
    <name evidence="2" type="ORF">Vafri_14114</name>
</gene>
<dbReference type="EMBL" id="BNCO01000035">
    <property type="protein sequence ID" value="GIL59434.1"/>
    <property type="molecule type" value="Genomic_DNA"/>
</dbReference>
<comment type="caution">
    <text evidence="2">The sequence shown here is derived from an EMBL/GenBank/DDBJ whole genome shotgun (WGS) entry which is preliminary data.</text>
</comment>
<feature type="region of interest" description="Disordered" evidence="1">
    <location>
        <begin position="245"/>
        <end position="273"/>
    </location>
</feature>
<evidence type="ECO:0000313" key="3">
    <source>
        <dbReference type="Proteomes" id="UP000747399"/>
    </source>
</evidence>
<evidence type="ECO:0000256" key="1">
    <source>
        <dbReference type="SAM" id="MobiDB-lite"/>
    </source>
</evidence>
<protein>
    <recommendedName>
        <fullName evidence="4">Amine oxidase domain-containing protein</fullName>
    </recommendedName>
</protein>
<dbReference type="Gene3D" id="3.50.50.60">
    <property type="entry name" value="FAD/NAD(P)-binding domain"/>
    <property type="match status" value="1"/>
</dbReference>
<dbReference type="SUPFAM" id="SSF51971">
    <property type="entry name" value="Nucleotide-binding domain"/>
    <property type="match status" value="1"/>
</dbReference>
<accession>A0A8J4F6I5</accession>
<organism evidence="2 3">
    <name type="scientific">Volvox africanus</name>
    <dbReference type="NCBI Taxonomy" id="51714"/>
    <lineage>
        <taxon>Eukaryota</taxon>
        <taxon>Viridiplantae</taxon>
        <taxon>Chlorophyta</taxon>
        <taxon>core chlorophytes</taxon>
        <taxon>Chlorophyceae</taxon>
        <taxon>CS clade</taxon>
        <taxon>Chlamydomonadales</taxon>
        <taxon>Volvocaceae</taxon>
        <taxon>Volvox</taxon>
    </lineage>
</organism>